<name>A0AA35QUE8_GEOBA</name>
<dbReference type="Pfam" id="PF03167">
    <property type="entry name" value="UDG"/>
    <property type="match status" value="1"/>
</dbReference>
<dbReference type="GO" id="GO:0006281">
    <property type="term" value="P:DNA repair"/>
    <property type="evidence" value="ECO:0007669"/>
    <property type="project" value="UniProtKB-KW"/>
</dbReference>
<evidence type="ECO:0000256" key="10">
    <source>
        <dbReference type="ARBA" id="ARBA00023014"/>
    </source>
</evidence>
<dbReference type="SMART" id="SM00986">
    <property type="entry name" value="UDG"/>
    <property type="match status" value="1"/>
</dbReference>
<dbReference type="InterPro" id="IPR005122">
    <property type="entry name" value="Uracil-DNA_glycosylase-like"/>
</dbReference>
<keyword evidence="6" id="KW-0479">Metal-binding</keyword>
<comment type="catalytic activity">
    <reaction evidence="1">
        <text>Hydrolyzes single-stranded DNA or mismatched double-stranded DNA and polynucleotides, releasing free uracil.</text>
        <dbReference type="EC" id="3.2.2.27"/>
    </reaction>
</comment>
<dbReference type="EC" id="3.2.2.27" evidence="3"/>
<keyword evidence="8" id="KW-0378">Hydrolase</keyword>
<dbReference type="InterPro" id="IPR036895">
    <property type="entry name" value="Uracil-DNA_glycosylase-like_sf"/>
</dbReference>
<comment type="caution">
    <text evidence="13">The sequence shown here is derived from an EMBL/GenBank/DDBJ whole genome shotgun (WGS) entry which is preliminary data.</text>
</comment>
<organism evidence="13 14">
    <name type="scientific">Geodia barretti</name>
    <name type="common">Barrett's horny sponge</name>
    <dbReference type="NCBI Taxonomy" id="519541"/>
    <lineage>
        <taxon>Eukaryota</taxon>
        <taxon>Metazoa</taxon>
        <taxon>Porifera</taxon>
        <taxon>Demospongiae</taxon>
        <taxon>Heteroscleromorpha</taxon>
        <taxon>Tetractinellida</taxon>
        <taxon>Astrophorina</taxon>
        <taxon>Geodiidae</taxon>
        <taxon>Geodia</taxon>
    </lineage>
</organism>
<evidence type="ECO:0000256" key="8">
    <source>
        <dbReference type="ARBA" id="ARBA00022801"/>
    </source>
</evidence>
<keyword evidence="9" id="KW-0408">Iron</keyword>
<dbReference type="GO" id="GO:0046872">
    <property type="term" value="F:metal ion binding"/>
    <property type="evidence" value="ECO:0007669"/>
    <property type="project" value="UniProtKB-KW"/>
</dbReference>
<keyword evidence="11" id="KW-0234">DNA repair</keyword>
<dbReference type="InterPro" id="IPR051536">
    <property type="entry name" value="UDG_Type-4/5"/>
</dbReference>
<evidence type="ECO:0000256" key="7">
    <source>
        <dbReference type="ARBA" id="ARBA00022763"/>
    </source>
</evidence>
<dbReference type="InterPro" id="IPR005273">
    <property type="entry name" value="Ura-DNA_glyco_family4"/>
</dbReference>
<dbReference type="EMBL" id="CASHTH010000148">
    <property type="protein sequence ID" value="CAI7992527.1"/>
    <property type="molecule type" value="Genomic_DNA"/>
</dbReference>
<dbReference type="Gene3D" id="3.40.470.10">
    <property type="entry name" value="Uracil-DNA glycosylase-like domain"/>
    <property type="match status" value="1"/>
</dbReference>
<evidence type="ECO:0000256" key="9">
    <source>
        <dbReference type="ARBA" id="ARBA00023004"/>
    </source>
</evidence>
<evidence type="ECO:0000256" key="2">
    <source>
        <dbReference type="ARBA" id="ARBA00006521"/>
    </source>
</evidence>
<gene>
    <name evidence="13" type="ORF">GBAR_LOCUS1030</name>
</gene>
<keyword evidence="7" id="KW-0227">DNA damage</keyword>
<evidence type="ECO:0000256" key="1">
    <source>
        <dbReference type="ARBA" id="ARBA00001400"/>
    </source>
</evidence>
<dbReference type="AlphaFoldDB" id="A0AA35QUE8"/>
<keyword evidence="10" id="KW-0411">Iron-sulfur</keyword>
<evidence type="ECO:0000259" key="12">
    <source>
        <dbReference type="SMART" id="SM00986"/>
    </source>
</evidence>
<protein>
    <recommendedName>
        <fullName evidence="4">Type-4 uracil-DNA glycosylase</fullName>
        <ecNumber evidence="3">3.2.2.27</ecNumber>
    </recommendedName>
</protein>
<dbReference type="Proteomes" id="UP001174909">
    <property type="component" value="Unassembled WGS sequence"/>
</dbReference>
<comment type="similarity">
    <text evidence="2">Belongs to the uracil-DNA glycosylase (UDG) superfamily. Type 4 (UDGa) family.</text>
</comment>
<evidence type="ECO:0000256" key="5">
    <source>
        <dbReference type="ARBA" id="ARBA00022485"/>
    </source>
</evidence>
<reference evidence="13" key="1">
    <citation type="submission" date="2023-03" db="EMBL/GenBank/DDBJ databases">
        <authorList>
            <person name="Steffen K."/>
            <person name="Cardenas P."/>
        </authorList>
    </citation>
    <scope>NUCLEOTIDE SEQUENCE</scope>
</reference>
<evidence type="ECO:0000256" key="11">
    <source>
        <dbReference type="ARBA" id="ARBA00023204"/>
    </source>
</evidence>
<dbReference type="PANTHER" id="PTHR33693">
    <property type="entry name" value="TYPE-5 URACIL-DNA GLYCOSYLASE"/>
    <property type="match status" value="1"/>
</dbReference>
<evidence type="ECO:0000313" key="14">
    <source>
        <dbReference type="Proteomes" id="UP001174909"/>
    </source>
</evidence>
<accession>A0AA35QUE8</accession>
<evidence type="ECO:0000256" key="3">
    <source>
        <dbReference type="ARBA" id="ARBA00012030"/>
    </source>
</evidence>
<keyword evidence="5" id="KW-0004">4Fe-4S</keyword>
<evidence type="ECO:0000256" key="6">
    <source>
        <dbReference type="ARBA" id="ARBA00022723"/>
    </source>
</evidence>
<evidence type="ECO:0000313" key="13">
    <source>
        <dbReference type="EMBL" id="CAI7992527.1"/>
    </source>
</evidence>
<dbReference type="CDD" id="cd10030">
    <property type="entry name" value="UDG-F4_TTUDGA_SPO1dp_like"/>
    <property type="match status" value="1"/>
</dbReference>
<feature type="domain" description="Uracil-DNA glycosylase-like" evidence="12">
    <location>
        <begin position="40"/>
        <end position="184"/>
    </location>
</feature>
<dbReference type="GO" id="GO:0004844">
    <property type="term" value="F:uracil DNA N-glycosylase activity"/>
    <property type="evidence" value="ECO:0007669"/>
    <property type="project" value="UniProtKB-EC"/>
</dbReference>
<dbReference type="GO" id="GO:0051539">
    <property type="term" value="F:4 iron, 4 sulfur cluster binding"/>
    <property type="evidence" value="ECO:0007669"/>
    <property type="project" value="UniProtKB-KW"/>
</dbReference>
<dbReference type="SMART" id="SM00987">
    <property type="entry name" value="UreE_C"/>
    <property type="match status" value="1"/>
</dbReference>
<proteinExistence type="inferred from homology"/>
<sequence length="307" mass="34198">MVAEKSERETSAAEKLISIAAEVASCHKCPLARTRTNTVPGEGSPTAEIMFVGEGPGRDEDESGRPFVGRAGKLLDELIASLPMRREDVYIANIVKCRPPNNRDPERAEVDQCSNYLTQQIEIIDPLVIVPLGRHALGWFMPELRITQSNGKIFRNGNRVLMPLLHPSSGLRNPEHMRMLRDGIHNLGDAILEGIRVRNQVVEHSQHPIERSHEPPQDRPSADLVAESVEANIEPQSTVVEQAEAVALTETVPTEKSESVVNIFERSQTQDEIQAELKRQRAIEAAQEAADKQEDKLVIDDRQASFF</sequence>
<dbReference type="SUPFAM" id="SSF52141">
    <property type="entry name" value="Uracil-DNA glycosylase-like"/>
    <property type="match status" value="1"/>
</dbReference>
<evidence type="ECO:0000256" key="4">
    <source>
        <dbReference type="ARBA" id="ARBA00019403"/>
    </source>
</evidence>
<dbReference type="NCBIfam" id="TIGR00758">
    <property type="entry name" value="UDG_fam4"/>
    <property type="match status" value="1"/>
</dbReference>
<dbReference type="PANTHER" id="PTHR33693:SF1">
    <property type="entry name" value="TYPE-4 URACIL-DNA GLYCOSYLASE"/>
    <property type="match status" value="1"/>
</dbReference>
<keyword evidence="14" id="KW-1185">Reference proteome</keyword>